<name>A0A099I8J5_CLOIN</name>
<proteinExistence type="inferred from homology"/>
<evidence type="ECO:0000256" key="8">
    <source>
        <dbReference type="ARBA" id="ARBA00050488"/>
    </source>
</evidence>
<dbReference type="InterPro" id="IPR016193">
    <property type="entry name" value="Cytidine_deaminase-like"/>
</dbReference>
<dbReference type="PANTHER" id="PTHR11692:SF0">
    <property type="entry name" value="BIFUNCTIONAL PURINE BIOSYNTHESIS PROTEIN ATIC"/>
    <property type="match status" value="1"/>
</dbReference>
<comment type="domain">
    <text evidence="10">The IMP cyclohydrolase activity resides in the N-terminal region.</text>
</comment>
<sequence>MKRALVSVSDKTNLVPFVSSLVELGYEIISTGGTKKALEAAGIKTIGISEVTDFPEIMDGRVKTLHPKVHGALLCVRDNPDHVRQIEELGIQYIDLVCVNLYPFKETVQKPGVSHEEIIENIDIGGPSMLRSASKNYKFIPVLCDPSDYDTVVKELRENGETSLTTREYLAAKVFRHTASYDTMIASYLTERTGEKYPEKFTITFDKVQELRYGENPHQSAAFYKGMNPQYSLANAKQLHGKELSYNNIQDGNAAIEILKDFEGQPAVVGLKHMNPCGVGIGKTIEEAWDKAYEADPVSIFGGIVAFNEPIHASVAEKLSKIFLEIIIAPAFDEDAFEILSKKKNIRLMQLDTSLEVNAKYKVTNVNDGLLVQDIDDHKITAEDLRCVTNRKPTEEELEQLLFAWKVVKHVKSNAIVLVKDNMTIGVGAGQMNRVGAAKIAIEQAGEKAKGSIMSSDAFFPMPDTVEEAVKAGVTAIIQPGGSIKDQLSIDVCNEHGIAMVYTGVRHFKH</sequence>
<dbReference type="PIRSF" id="PIRSF000414">
    <property type="entry name" value="AICARFT_IMPCHas"/>
    <property type="match status" value="1"/>
</dbReference>
<dbReference type="SMART" id="SM00851">
    <property type="entry name" value="MGS"/>
    <property type="match status" value="1"/>
</dbReference>
<evidence type="ECO:0000259" key="11">
    <source>
        <dbReference type="PROSITE" id="PS51855"/>
    </source>
</evidence>
<dbReference type="FunFam" id="3.40.50.1380:FF:000001">
    <property type="entry name" value="Bifunctional purine biosynthesis protein PurH"/>
    <property type="match status" value="1"/>
</dbReference>
<dbReference type="Pfam" id="PF02142">
    <property type="entry name" value="MGS"/>
    <property type="match status" value="1"/>
</dbReference>
<keyword evidence="7 10" id="KW-0511">Multifunctional enzyme</keyword>
<comment type="catalytic activity">
    <reaction evidence="9 10">
        <text>IMP + H2O = 5-formamido-1-(5-phospho-D-ribosyl)imidazole-4-carboxamide</text>
        <dbReference type="Rhea" id="RHEA:18445"/>
        <dbReference type="ChEBI" id="CHEBI:15377"/>
        <dbReference type="ChEBI" id="CHEBI:58053"/>
        <dbReference type="ChEBI" id="CHEBI:58467"/>
        <dbReference type="EC" id="3.5.4.10"/>
    </reaction>
</comment>
<evidence type="ECO:0000256" key="4">
    <source>
        <dbReference type="ARBA" id="ARBA00022679"/>
    </source>
</evidence>
<protein>
    <recommendedName>
        <fullName evidence="10">Bifunctional purine biosynthesis protein PurH</fullName>
    </recommendedName>
    <domain>
        <recommendedName>
            <fullName evidence="10">Phosphoribosylaminoimidazolecarboxamide formyltransferase</fullName>
            <ecNumber evidence="10">2.1.2.3</ecNumber>
        </recommendedName>
        <alternativeName>
            <fullName evidence="10">AICAR transformylase</fullName>
        </alternativeName>
    </domain>
    <domain>
        <recommendedName>
            <fullName evidence="10">IMP cyclohydrolase</fullName>
            <ecNumber evidence="10">3.5.4.10</ecNumber>
        </recommendedName>
        <alternativeName>
            <fullName evidence="10">ATIC</fullName>
        </alternativeName>
        <alternativeName>
            <fullName evidence="10">IMP synthase</fullName>
        </alternativeName>
        <alternativeName>
            <fullName evidence="10">Inosinicase</fullName>
        </alternativeName>
    </domain>
</protein>
<dbReference type="UniPathway" id="UPA00074">
    <property type="reaction ID" value="UER00133"/>
</dbReference>
<comment type="similarity">
    <text evidence="3 10">Belongs to the PurH family.</text>
</comment>
<accession>A0A099I8J5</accession>
<evidence type="ECO:0000313" key="13">
    <source>
        <dbReference type="Proteomes" id="UP000030008"/>
    </source>
</evidence>
<dbReference type="SUPFAM" id="SSF53927">
    <property type="entry name" value="Cytidine deaminase-like"/>
    <property type="match status" value="1"/>
</dbReference>
<evidence type="ECO:0000256" key="10">
    <source>
        <dbReference type="HAMAP-Rule" id="MF_00139"/>
    </source>
</evidence>
<dbReference type="FunFam" id="3.40.140.20:FF:000001">
    <property type="entry name" value="Bifunctional purine biosynthesis protein PurH"/>
    <property type="match status" value="1"/>
</dbReference>
<dbReference type="GO" id="GO:0005829">
    <property type="term" value="C:cytosol"/>
    <property type="evidence" value="ECO:0007669"/>
    <property type="project" value="TreeGrafter"/>
</dbReference>
<evidence type="ECO:0000256" key="3">
    <source>
        <dbReference type="ARBA" id="ARBA00007667"/>
    </source>
</evidence>
<keyword evidence="6 10" id="KW-0378">Hydrolase</keyword>
<evidence type="ECO:0000256" key="9">
    <source>
        <dbReference type="ARBA" id="ARBA00050687"/>
    </source>
</evidence>
<dbReference type="EC" id="2.1.2.3" evidence="10"/>
<keyword evidence="4 10" id="KW-0808">Transferase</keyword>
<dbReference type="SUPFAM" id="SSF52335">
    <property type="entry name" value="Methylglyoxal synthase-like"/>
    <property type="match status" value="1"/>
</dbReference>
<dbReference type="FunFam" id="3.40.140.20:FF:000002">
    <property type="entry name" value="Bifunctional purine biosynthesis protein PurH"/>
    <property type="match status" value="1"/>
</dbReference>
<dbReference type="NCBIfam" id="NF002049">
    <property type="entry name" value="PRK00881.1"/>
    <property type="match status" value="1"/>
</dbReference>
<comment type="pathway">
    <text evidence="2 10">Purine metabolism; IMP biosynthesis via de novo pathway; 5-formamido-1-(5-phospho-D-ribosyl)imidazole-4-carboxamide from 5-amino-1-(5-phospho-D-ribosyl)imidazole-4-carboxamide (10-formyl THF route): step 1/1.</text>
</comment>
<dbReference type="InterPro" id="IPR011607">
    <property type="entry name" value="MGS-like_dom"/>
</dbReference>
<evidence type="ECO:0000256" key="7">
    <source>
        <dbReference type="ARBA" id="ARBA00023268"/>
    </source>
</evidence>
<evidence type="ECO:0000256" key="2">
    <source>
        <dbReference type="ARBA" id="ARBA00004954"/>
    </source>
</evidence>
<reference evidence="12 13" key="1">
    <citation type="submission" date="2014-08" db="EMBL/GenBank/DDBJ databases">
        <title>Clostridium innocuum, an unnegligible vancomycin-resistant pathogen causing extra-intestinal infections.</title>
        <authorList>
            <person name="Feng Y."/>
            <person name="Chiu C.-H."/>
        </authorList>
    </citation>
    <scope>NUCLEOTIDE SEQUENCE [LARGE SCALE GENOMIC DNA]</scope>
    <source>
        <strain evidence="12 13">AN88</strain>
    </source>
</reference>
<organism evidence="12 13">
    <name type="scientific">Clostridium innocuum</name>
    <dbReference type="NCBI Taxonomy" id="1522"/>
    <lineage>
        <taxon>Bacteria</taxon>
        <taxon>Bacillati</taxon>
        <taxon>Bacillota</taxon>
        <taxon>Clostridia</taxon>
        <taxon>Eubacteriales</taxon>
        <taxon>Clostridiaceae</taxon>
        <taxon>Clostridium</taxon>
    </lineage>
</organism>
<dbReference type="RefSeq" id="WP_044904168.1">
    <property type="nucleotide sequence ID" value="NZ_JQIF01000017.1"/>
</dbReference>
<evidence type="ECO:0000313" key="12">
    <source>
        <dbReference type="EMBL" id="KGJ54294.1"/>
    </source>
</evidence>
<dbReference type="AlphaFoldDB" id="A0A099I8J5"/>
<dbReference type="InterPro" id="IPR024051">
    <property type="entry name" value="AICAR_Tfase_dup_dom_sf"/>
</dbReference>
<dbReference type="EMBL" id="JQIF01000017">
    <property type="protein sequence ID" value="KGJ54294.1"/>
    <property type="molecule type" value="Genomic_DNA"/>
</dbReference>
<dbReference type="SMART" id="SM00798">
    <property type="entry name" value="AICARFT_IMPCHas"/>
    <property type="match status" value="1"/>
</dbReference>
<dbReference type="Pfam" id="PF01808">
    <property type="entry name" value="AICARFT_IMPCHas"/>
    <property type="match status" value="1"/>
</dbReference>
<comment type="pathway">
    <text evidence="1 10">Purine metabolism; IMP biosynthesis via de novo pathway; IMP from 5-formamido-1-(5-phospho-D-ribosyl)imidazole-4-carboxamide: step 1/1.</text>
</comment>
<comment type="caution">
    <text evidence="12">The sequence shown here is derived from an EMBL/GenBank/DDBJ whole genome shotgun (WGS) entry which is preliminary data.</text>
</comment>
<feature type="domain" description="MGS-like" evidence="11">
    <location>
        <begin position="1"/>
        <end position="144"/>
    </location>
</feature>
<comment type="catalytic activity">
    <reaction evidence="8 10">
        <text>(6R)-10-formyltetrahydrofolate + 5-amino-1-(5-phospho-beta-D-ribosyl)imidazole-4-carboxamide = 5-formamido-1-(5-phospho-D-ribosyl)imidazole-4-carboxamide + (6S)-5,6,7,8-tetrahydrofolate</text>
        <dbReference type="Rhea" id="RHEA:22192"/>
        <dbReference type="ChEBI" id="CHEBI:57453"/>
        <dbReference type="ChEBI" id="CHEBI:58467"/>
        <dbReference type="ChEBI" id="CHEBI:58475"/>
        <dbReference type="ChEBI" id="CHEBI:195366"/>
        <dbReference type="EC" id="2.1.2.3"/>
    </reaction>
</comment>
<dbReference type="HAMAP" id="MF_00139">
    <property type="entry name" value="PurH"/>
    <property type="match status" value="1"/>
</dbReference>
<dbReference type="GO" id="GO:0004643">
    <property type="term" value="F:phosphoribosylaminoimidazolecarboxamide formyltransferase activity"/>
    <property type="evidence" value="ECO:0007669"/>
    <property type="project" value="UniProtKB-UniRule"/>
</dbReference>
<evidence type="ECO:0000256" key="6">
    <source>
        <dbReference type="ARBA" id="ARBA00022801"/>
    </source>
</evidence>
<dbReference type="GO" id="GO:0003937">
    <property type="term" value="F:IMP cyclohydrolase activity"/>
    <property type="evidence" value="ECO:0007669"/>
    <property type="project" value="UniProtKB-UniRule"/>
</dbReference>
<dbReference type="InterPro" id="IPR002695">
    <property type="entry name" value="PurH-like"/>
</dbReference>
<dbReference type="GO" id="GO:0006189">
    <property type="term" value="P:'de novo' IMP biosynthetic process"/>
    <property type="evidence" value="ECO:0007669"/>
    <property type="project" value="UniProtKB-UniRule"/>
</dbReference>
<dbReference type="NCBIfam" id="TIGR00355">
    <property type="entry name" value="purH"/>
    <property type="match status" value="1"/>
</dbReference>
<evidence type="ECO:0000256" key="1">
    <source>
        <dbReference type="ARBA" id="ARBA00004844"/>
    </source>
</evidence>
<dbReference type="InterPro" id="IPR036914">
    <property type="entry name" value="MGS-like_dom_sf"/>
</dbReference>
<keyword evidence="5 10" id="KW-0658">Purine biosynthesis</keyword>
<dbReference type="Proteomes" id="UP000030008">
    <property type="component" value="Unassembled WGS sequence"/>
</dbReference>
<evidence type="ECO:0000256" key="5">
    <source>
        <dbReference type="ARBA" id="ARBA00022755"/>
    </source>
</evidence>
<gene>
    <name evidence="10 12" type="primary">purH</name>
    <name evidence="12" type="ORF">CIAN88_03910</name>
</gene>
<dbReference type="CDD" id="cd01421">
    <property type="entry name" value="IMPCH"/>
    <property type="match status" value="1"/>
</dbReference>
<dbReference type="Gene3D" id="3.40.140.20">
    <property type="match status" value="2"/>
</dbReference>
<dbReference type="Gene3D" id="3.40.50.1380">
    <property type="entry name" value="Methylglyoxal synthase-like domain"/>
    <property type="match status" value="1"/>
</dbReference>
<dbReference type="PROSITE" id="PS51855">
    <property type="entry name" value="MGS"/>
    <property type="match status" value="1"/>
</dbReference>
<dbReference type="PANTHER" id="PTHR11692">
    <property type="entry name" value="BIFUNCTIONAL PURINE BIOSYNTHESIS PROTEIN PURH"/>
    <property type="match status" value="1"/>
</dbReference>
<dbReference type="EC" id="3.5.4.10" evidence="10"/>